<protein>
    <submittedName>
        <fullName evidence="1">Phage tail tape measure protein</fullName>
    </submittedName>
</protein>
<dbReference type="RefSeq" id="WP_423751943.1">
    <property type="nucleotide sequence ID" value="NZ_JACVHF010000031.1"/>
</dbReference>
<name>A0ABR7T8Z5_HELCL</name>
<keyword evidence="2" id="KW-1185">Reference proteome</keyword>
<proteinExistence type="predicted"/>
<feature type="non-terminal residue" evidence="1">
    <location>
        <position position="158"/>
    </location>
</feature>
<dbReference type="EMBL" id="JACVHF010000031">
    <property type="protein sequence ID" value="MBC9786296.1"/>
    <property type="molecule type" value="Genomic_DNA"/>
</dbReference>
<organism evidence="1 2">
    <name type="scientific">Heliobacterium chlorum</name>
    <dbReference type="NCBI Taxonomy" id="2698"/>
    <lineage>
        <taxon>Bacteria</taxon>
        <taxon>Bacillati</taxon>
        <taxon>Bacillota</taxon>
        <taxon>Clostridia</taxon>
        <taxon>Eubacteriales</taxon>
        <taxon>Heliobacteriaceae</taxon>
        <taxon>Heliobacterium</taxon>
    </lineage>
</organism>
<evidence type="ECO:0000313" key="1">
    <source>
        <dbReference type="EMBL" id="MBC9786296.1"/>
    </source>
</evidence>
<reference evidence="1 2" key="1">
    <citation type="submission" date="2020-07" db="EMBL/GenBank/DDBJ databases">
        <title>Draft whole-genome sequence of Heliobacterium chlorum DSM 3682, type strain.</title>
        <authorList>
            <person name="Kyndt J.A."/>
            <person name="Meyer T.E."/>
            <person name="Imhoff J.F."/>
        </authorList>
    </citation>
    <scope>NUCLEOTIDE SEQUENCE [LARGE SCALE GENOMIC DNA]</scope>
    <source>
        <strain evidence="1 2">DSM 3682</strain>
    </source>
</reference>
<sequence>MPALSSVLVKFTADISSVNATIKTAMNQVKTAGKEMDASGGIMGKAFDGFKAVALPAIGAVSAALGGLSLGKGVSFNADLEQAAISFETLLGSADRAKQMIQDLQQFGASTPFEFPGLQNSAKLMLAMGFNAESVMPNLKAIGDAVSAVGGGEEMLNG</sequence>
<gene>
    <name evidence="1" type="ORF">H1S01_17700</name>
</gene>
<comment type="caution">
    <text evidence="1">The sequence shown here is derived from an EMBL/GenBank/DDBJ whole genome shotgun (WGS) entry which is preliminary data.</text>
</comment>
<evidence type="ECO:0000313" key="2">
    <source>
        <dbReference type="Proteomes" id="UP000617402"/>
    </source>
</evidence>
<accession>A0ABR7T8Z5</accession>
<dbReference type="Proteomes" id="UP000617402">
    <property type="component" value="Unassembled WGS sequence"/>
</dbReference>